<dbReference type="EMBL" id="AMCI01004879">
    <property type="protein sequence ID" value="EJW97213.1"/>
    <property type="molecule type" value="Genomic_DNA"/>
</dbReference>
<keyword evidence="1" id="KW-0472">Membrane</keyword>
<dbReference type="AlphaFoldDB" id="J9FRU1"/>
<proteinExistence type="predicted"/>
<evidence type="ECO:0000313" key="2">
    <source>
        <dbReference type="EMBL" id="EJW97213.1"/>
    </source>
</evidence>
<accession>J9FRU1</accession>
<feature type="transmembrane region" description="Helical" evidence="1">
    <location>
        <begin position="21"/>
        <end position="41"/>
    </location>
</feature>
<sequence>MLNWQIQILPIKPVKDAQMKLFIVLAATKVATMALPMFYIVHTSLACEIQ</sequence>
<comment type="caution">
    <text evidence="2">The sequence shown here is derived from an EMBL/GenBank/DDBJ whole genome shotgun (WGS) entry which is preliminary data.</text>
</comment>
<protein>
    <submittedName>
        <fullName evidence="2">Uncharacterized protein</fullName>
    </submittedName>
</protein>
<evidence type="ECO:0000256" key="1">
    <source>
        <dbReference type="SAM" id="Phobius"/>
    </source>
</evidence>
<organism evidence="2">
    <name type="scientific">gut metagenome</name>
    <dbReference type="NCBI Taxonomy" id="749906"/>
    <lineage>
        <taxon>unclassified sequences</taxon>
        <taxon>metagenomes</taxon>
        <taxon>organismal metagenomes</taxon>
    </lineage>
</organism>
<keyword evidence="1" id="KW-0812">Transmembrane</keyword>
<keyword evidence="1" id="KW-1133">Transmembrane helix</keyword>
<name>J9FRU1_9ZZZZ</name>
<gene>
    <name evidence="2" type="ORF">EVA_14678</name>
</gene>
<reference evidence="2" key="1">
    <citation type="journal article" date="2012" name="PLoS ONE">
        <title>Gene sets for utilization of primary and secondary nutrition supplies in the distal gut of endangered iberian lynx.</title>
        <authorList>
            <person name="Alcaide M."/>
            <person name="Messina E."/>
            <person name="Richter M."/>
            <person name="Bargiela R."/>
            <person name="Peplies J."/>
            <person name="Huws S.A."/>
            <person name="Newbold C.J."/>
            <person name="Golyshin P.N."/>
            <person name="Simon M.A."/>
            <person name="Lopez G."/>
            <person name="Yakimov M.M."/>
            <person name="Ferrer M."/>
        </authorList>
    </citation>
    <scope>NUCLEOTIDE SEQUENCE</scope>
</reference>